<feature type="domain" description="Helitron helicase-like" evidence="2">
    <location>
        <begin position="728"/>
        <end position="901"/>
    </location>
</feature>
<dbReference type="InterPro" id="IPR025476">
    <property type="entry name" value="Helitron_helicase-like"/>
</dbReference>
<dbReference type="Pfam" id="PF14214">
    <property type="entry name" value="Helitron_like_N"/>
    <property type="match status" value="1"/>
</dbReference>
<comment type="caution">
    <text evidence="4">The sequence shown here is derived from an EMBL/GenBank/DDBJ whole genome shotgun (WGS) entry which is preliminary data.</text>
</comment>
<gene>
    <name evidence="4" type="ORF">CCMP2556_LOCUS49766</name>
</gene>
<protein>
    <submittedName>
        <fullName evidence="4">Uncharacterized protein</fullName>
    </submittedName>
</protein>
<accession>A0ABP0S2B0</accession>
<evidence type="ECO:0000259" key="2">
    <source>
        <dbReference type="Pfam" id="PF14214"/>
    </source>
</evidence>
<feature type="compositionally biased region" description="Polar residues" evidence="1">
    <location>
        <begin position="1542"/>
        <end position="1551"/>
    </location>
</feature>
<reference evidence="4 5" key="1">
    <citation type="submission" date="2024-02" db="EMBL/GenBank/DDBJ databases">
        <authorList>
            <person name="Chen Y."/>
            <person name="Shah S."/>
            <person name="Dougan E. K."/>
            <person name="Thang M."/>
            <person name="Chan C."/>
        </authorList>
    </citation>
    <scope>NUCLEOTIDE SEQUENCE [LARGE SCALE GENOMIC DNA]</scope>
</reference>
<evidence type="ECO:0000313" key="4">
    <source>
        <dbReference type="EMBL" id="CAK9106493.1"/>
    </source>
</evidence>
<keyword evidence="5" id="KW-1185">Reference proteome</keyword>
<dbReference type="EMBL" id="CAXAMN010026896">
    <property type="protein sequence ID" value="CAK9106493.1"/>
    <property type="molecule type" value="Genomic_DNA"/>
</dbReference>
<name>A0ABP0S2B0_9DINO</name>
<evidence type="ECO:0000256" key="1">
    <source>
        <dbReference type="SAM" id="MobiDB-lite"/>
    </source>
</evidence>
<dbReference type="InterPro" id="IPR046700">
    <property type="entry name" value="DUF6570"/>
</dbReference>
<organism evidence="4 5">
    <name type="scientific">Durusdinium trenchii</name>
    <dbReference type="NCBI Taxonomy" id="1381693"/>
    <lineage>
        <taxon>Eukaryota</taxon>
        <taxon>Sar</taxon>
        <taxon>Alveolata</taxon>
        <taxon>Dinophyceae</taxon>
        <taxon>Suessiales</taxon>
        <taxon>Symbiodiniaceae</taxon>
        <taxon>Durusdinium</taxon>
    </lineage>
</organism>
<feature type="region of interest" description="Disordered" evidence="1">
    <location>
        <begin position="1521"/>
        <end position="1551"/>
    </location>
</feature>
<sequence length="1551" mass="171902">ELFLGEDVRQRQLSIEELRTRCRSIFVPCSAYTPAIYTWGQLWVLPSSLPRPVASWSALAARLCAARCVVSASASKASFRRIWDTCTETIVSTQSTTLISCRAFGRQWSLTVPTEDGVTVRLLVEDLLQQLPPDSAQMQQLWNRLCEQHAVASQISIPTAVAYDSQAWTYTVVPGAWEPCAYASDAAAARVACGAPEARAKFWCRLCDWTGDSPETWTAHLGLHGGAVAYRQALLAANGRDWPQAVDPKEMRHCMSSYTERFHTTLASPARLCACCACEPLQPDMVQTHDLRAGVFDLSSLHKLLSAQAYQSRLHSLYTDCSAAFLGLPLEILTACGVAVPQILLPDSNVFSAPNDRWLLHLAAEARVHWNVAAASLGSALYLDLCSSCFASLSRQLPRLPSQGLANGNLCPPLPASLQNLTLAETLFISRGFTVHRLHTLPGRSAPEDRQRALRGNVISFPQSAAEIFARLPRSVSSAAEMLTVLFPSEDLRDLSHCPEYHVRRQRVFDALSWLIWHNPYYADVLLDHTALSTLPENGPLCNVGHHAPATDIAADLGPADAQQSTPSVAQMPLVAAVLDTEGSSLMPADLWRHALRPPEAEMDHVVAVPHGSAPLNSFDPGYWTFCFPTLFPYGDALPSCPRLTRLPLRVWARHLLLRRDRSASERPWAMDLHFLATLFGVLHRKDLLQAVRAKFSAPGFARELRDLPGLGLEDFDYLALLLRNSGSVRQALRHPDLPHRLRAVLQSMQLVARSIPCTNAFRENMRHELRALQLWHGLPSLFVTLNPADTKHPFTLRFASDSVWAGLDESGSFDAALSAVMSRVHLAHAVAVDPIATARAFHQHVLCFFADLLGIHLAPQQLPADGLATAFGHGVLGPIAAVYGITEPQLRGSLHLHMLVHLYGLHTIEALLRRFRSRLPELRARLIAWSNSILGASLESLPATLHTPEAMETFQRLQPLPFSQRQEAVLHAQLGASWDFQVAGTHWRLGQLPLVPACAPWFDPCSDAANGVPTFVPWPRTYLCVEAALSAETWTSMLLYDLRHTAVHSCLHDCRPRTCHKGRLGKAGFCRLGFWHWRDVAPWTAPDTWQRCHGLPLQHQTTVDSSASTSGTRGQLLPERHHPFHTRFNTSILACCKCNHDVTLLLRAPPASDQEDSDASLAASMAASARAASYYISAYITKTHPHLSNLWLLLRSGHERLQEELRTHAQADNASYVAARTLTRMLTSAEKSSHKSMAEISHYLLGFPEAYATHSFKKLYVTNLVSCALQLLPVVSIEEQEPQSTFFLHHLQSDPTVGEGEQLEHFSVVTGHQEQDYLHRGEALAAWPLYFYVAAFERCTASRLPTASAYAHYAPSHPQATRAVQRLRLDSPWVIPQLCGINLPAPDQDLELHCLMLLLLFKPWAQADLGDLLPVLGGRRSPTWSSALNHYREQLTAIVDASPPGTRAAPFTTLYWAQRCLARSPVQLRHDKMLREPRVNPPQRQCMIPLLSVCLGPTGGSAYLNLQFLHRQDYPSAEACTGPLRRAPQNSPLGHEEQKKQWASSNEPST</sequence>
<proteinExistence type="predicted"/>
<dbReference type="Proteomes" id="UP001642484">
    <property type="component" value="Unassembled WGS sequence"/>
</dbReference>
<feature type="domain" description="DUF6570" evidence="3">
    <location>
        <begin position="399"/>
        <end position="532"/>
    </location>
</feature>
<feature type="non-terminal residue" evidence="4">
    <location>
        <position position="1"/>
    </location>
</feature>
<evidence type="ECO:0000259" key="3">
    <source>
        <dbReference type="Pfam" id="PF20209"/>
    </source>
</evidence>
<evidence type="ECO:0000313" key="5">
    <source>
        <dbReference type="Proteomes" id="UP001642484"/>
    </source>
</evidence>
<dbReference type="Pfam" id="PF20209">
    <property type="entry name" value="DUF6570"/>
    <property type="match status" value="1"/>
</dbReference>